<dbReference type="SUPFAM" id="SSF53098">
    <property type="entry name" value="Ribonuclease H-like"/>
    <property type="match status" value="1"/>
</dbReference>
<dbReference type="PANTHER" id="PTHR47331">
    <property type="entry name" value="PHD-TYPE DOMAIN-CONTAINING PROTEIN"/>
    <property type="match status" value="1"/>
</dbReference>
<dbReference type="Gene3D" id="1.10.340.70">
    <property type="match status" value="1"/>
</dbReference>
<dbReference type="RefSeq" id="XP_013164734.1">
    <property type="nucleotide sequence ID" value="XM_013309280.1"/>
</dbReference>
<dbReference type="GO" id="GO:0003676">
    <property type="term" value="F:nucleic acid binding"/>
    <property type="evidence" value="ECO:0007669"/>
    <property type="project" value="InterPro"/>
</dbReference>
<sequence length="542" mass="63178">MDNEKWHHVRSSENPADPASRGISARELRTNELWWHGPSWLRKENILYQKKDIPSTELEIKKNDIKALHISDEVSIWERFSNLNKLKRVLAYCRRMKFKKGEEKSSYLTTEELKIVMNRFILHYQDICFREEIQDLKRHNKVKRRSKLITLDPFIDRDDILRVGGRLSEASFSNDFKHPVIIPNKTHLMKLIVKDAHLKTMHGGPQLMMSYIRTRFWIFGLKSAVRKCVRECMICIRHKGTTYQQLMGQLPAMRVTPQRPFLNTGVDYAGPVQIKTSKGRGNKSTKGYICIFVCMCTKAIHLEVVSDLTSQGFIAAFRRFVARRGYCKNIWSDNGTNFIGAAKELKNMFTKTLASVSKDIGEILATEGTDWHFIPPKSPNFGGLWEAGVKSAKRHLTRVIGSATLTYEEMSTLLTQIEACLNSRPLFQLEDGEQNFLTPGHFLIGETLTSVPDHADNNNCNINLLTRWQLLQRMMSQFWKRWQLEYLHTMQQRYIFLDYSSRWPVFNGFKDKGLWWPVCPRSFNTFSQATKKRRNNLFLLNL</sequence>
<dbReference type="Proteomes" id="UP000694872">
    <property type="component" value="Unplaced"/>
</dbReference>
<dbReference type="PROSITE" id="PS50994">
    <property type="entry name" value="INTEGRASE"/>
    <property type="match status" value="1"/>
</dbReference>
<proteinExistence type="predicted"/>
<dbReference type="GO" id="GO:0015074">
    <property type="term" value="P:DNA integration"/>
    <property type="evidence" value="ECO:0007669"/>
    <property type="project" value="InterPro"/>
</dbReference>
<reference evidence="3" key="1">
    <citation type="submission" date="2025-08" db="UniProtKB">
        <authorList>
            <consortium name="RefSeq"/>
        </authorList>
    </citation>
    <scope>IDENTIFICATION</scope>
</reference>
<dbReference type="Pfam" id="PF17921">
    <property type="entry name" value="Integrase_H2C2"/>
    <property type="match status" value="1"/>
</dbReference>
<dbReference type="GeneID" id="106115764"/>
<dbReference type="InterPro" id="IPR041588">
    <property type="entry name" value="Integrase_H2C2"/>
</dbReference>
<accession>A0AAJ6Z3J4</accession>
<dbReference type="InterPro" id="IPR036397">
    <property type="entry name" value="RNaseH_sf"/>
</dbReference>
<dbReference type="KEGG" id="pxu:106115764"/>
<evidence type="ECO:0000256" key="1">
    <source>
        <dbReference type="SAM" id="MobiDB-lite"/>
    </source>
</evidence>
<feature type="domain" description="Integrase catalytic" evidence="2">
    <location>
        <begin position="256"/>
        <end position="447"/>
    </location>
</feature>
<evidence type="ECO:0000259" key="2">
    <source>
        <dbReference type="PROSITE" id="PS50994"/>
    </source>
</evidence>
<dbReference type="InterPro" id="IPR040676">
    <property type="entry name" value="DUF5641"/>
</dbReference>
<dbReference type="Gene3D" id="3.30.420.10">
    <property type="entry name" value="Ribonuclease H-like superfamily/Ribonuclease H"/>
    <property type="match status" value="1"/>
</dbReference>
<dbReference type="InterPro" id="IPR012337">
    <property type="entry name" value="RNaseH-like_sf"/>
</dbReference>
<feature type="region of interest" description="Disordered" evidence="1">
    <location>
        <begin position="1"/>
        <end position="22"/>
    </location>
</feature>
<gene>
    <name evidence="3" type="primary">LOC106115764</name>
</gene>
<dbReference type="Pfam" id="PF18701">
    <property type="entry name" value="DUF5641"/>
    <property type="match status" value="1"/>
</dbReference>
<evidence type="ECO:0000313" key="3">
    <source>
        <dbReference type="RefSeq" id="XP_013164734.1"/>
    </source>
</evidence>
<protein>
    <submittedName>
        <fullName evidence="3">Uncharacterized protein LOC106115764</fullName>
    </submittedName>
</protein>
<name>A0AAJ6Z3J4_PAPXU</name>
<organism evidence="3">
    <name type="scientific">Papilio xuthus</name>
    <name type="common">Asian swallowtail butterfly</name>
    <dbReference type="NCBI Taxonomy" id="66420"/>
    <lineage>
        <taxon>Eukaryota</taxon>
        <taxon>Metazoa</taxon>
        <taxon>Ecdysozoa</taxon>
        <taxon>Arthropoda</taxon>
        <taxon>Hexapoda</taxon>
        <taxon>Insecta</taxon>
        <taxon>Pterygota</taxon>
        <taxon>Neoptera</taxon>
        <taxon>Endopterygota</taxon>
        <taxon>Lepidoptera</taxon>
        <taxon>Glossata</taxon>
        <taxon>Ditrysia</taxon>
        <taxon>Papilionoidea</taxon>
        <taxon>Papilionidae</taxon>
        <taxon>Papilioninae</taxon>
        <taxon>Papilio</taxon>
    </lineage>
</organism>
<dbReference type="AlphaFoldDB" id="A0AAJ6Z3J4"/>
<dbReference type="InterPro" id="IPR001584">
    <property type="entry name" value="Integrase_cat-core"/>
</dbReference>